<evidence type="ECO:0000256" key="2">
    <source>
        <dbReference type="ARBA" id="ARBA00022602"/>
    </source>
</evidence>
<gene>
    <name evidence="7" type="ORF">CVLEPA_LOCUS16288</name>
</gene>
<dbReference type="PANTHER" id="PTHR11129">
    <property type="entry name" value="PROTEIN FARNESYLTRANSFERASE ALPHA SUBUNIT/RAB GERANYLGERANYL TRANSFERASE ALPHA SUBUNIT"/>
    <property type="match status" value="1"/>
</dbReference>
<evidence type="ECO:0000313" key="8">
    <source>
        <dbReference type="Proteomes" id="UP001642483"/>
    </source>
</evidence>
<dbReference type="InterPro" id="IPR001611">
    <property type="entry name" value="Leu-rich_rpt"/>
</dbReference>
<dbReference type="Pfam" id="PF01239">
    <property type="entry name" value="PPTA"/>
    <property type="match status" value="4"/>
</dbReference>
<comment type="catalytic activity">
    <reaction evidence="5 6">
        <text>geranylgeranyl diphosphate + L-cysteinyl-[protein] = S-geranylgeranyl-L-cysteinyl-[protein] + diphosphate</text>
        <dbReference type="Rhea" id="RHEA:21240"/>
        <dbReference type="Rhea" id="RHEA-COMP:10131"/>
        <dbReference type="Rhea" id="RHEA-COMP:11537"/>
        <dbReference type="ChEBI" id="CHEBI:29950"/>
        <dbReference type="ChEBI" id="CHEBI:33019"/>
        <dbReference type="ChEBI" id="CHEBI:57533"/>
        <dbReference type="ChEBI" id="CHEBI:86021"/>
        <dbReference type="EC" id="2.5.1.60"/>
    </reaction>
</comment>
<evidence type="ECO:0000256" key="4">
    <source>
        <dbReference type="ARBA" id="ARBA00022737"/>
    </source>
</evidence>
<organism evidence="7 8">
    <name type="scientific">Clavelina lepadiformis</name>
    <name type="common">Light-bulb sea squirt</name>
    <name type="synonym">Ascidia lepadiformis</name>
    <dbReference type="NCBI Taxonomy" id="159417"/>
    <lineage>
        <taxon>Eukaryota</taxon>
        <taxon>Metazoa</taxon>
        <taxon>Chordata</taxon>
        <taxon>Tunicata</taxon>
        <taxon>Ascidiacea</taxon>
        <taxon>Aplousobranchia</taxon>
        <taxon>Clavelinidae</taxon>
        <taxon>Clavelina</taxon>
    </lineage>
</organism>
<proteinExistence type="inferred from homology"/>
<dbReference type="PANTHER" id="PTHR11129:SF2">
    <property type="entry name" value="GERANYLGERANYL TRANSFERASE TYPE-2 SUBUNIT ALPHA"/>
    <property type="match status" value="1"/>
</dbReference>
<dbReference type="EMBL" id="CAWYQH010000099">
    <property type="protein sequence ID" value="CAK8685142.1"/>
    <property type="molecule type" value="Genomic_DNA"/>
</dbReference>
<dbReference type="Gene3D" id="2.60.40.1130">
    <property type="entry name" value="Rab geranylgeranyltransferase alpha-subunit, insert domain"/>
    <property type="match status" value="1"/>
</dbReference>
<accession>A0ABP0FZZ0</accession>
<dbReference type="Proteomes" id="UP001642483">
    <property type="component" value="Unassembled WGS sequence"/>
</dbReference>
<evidence type="ECO:0000256" key="1">
    <source>
        <dbReference type="ARBA" id="ARBA00006734"/>
    </source>
</evidence>
<dbReference type="PROSITE" id="PS51450">
    <property type="entry name" value="LRR"/>
    <property type="match status" value="1"/>
</dbReference>
<dbReference type="SUPFAM" id="SSF52075">
    <property type="entry name" value="Outer arm dynein light chain 1"/>
    <property type="match status" value="1"/>
</dbReference>
<dbReference type="SUPFAM" id="SSF48439">
    <property type="entry name" value="Protein prenylyltransferase"/>
    <property type="match status" value="1"/>
</dbReference>
<dbReference type="InterPro" id="IPR002088">
    <property type="entry name" value="Prenyl_trans_a"/>
</dbReference>
<evidence type="ECO:0000256" key="6">
    <source>
        <dbReference type="RuleBase" id="RU367120"/>
    </source>
</evidence>
<evidence type="ECO:0000256" key="3">
    <source>
        <dbReference type="ARBA" id="ARBA00022679"/>
    </source>
</evidence>
<protein>
    <recommendedName>
        <fullName evidence="6">Geranylgeranyl transferase type-2 subunit alpha</fullName>
        <ecNumber evidence="6">2.5.1.60</ecNumber>
    </recommendedName>
    <alternativeName>
        <fullName evidence="6">Geranylgeranyl transferase type II subunit alpha</fullName>
    </alternativeName>
</protein>
<evidence type="ECO:0000313" key="7">
    <source>
        <dbReference type="EMBL" id="CAK8685142.1"/>
    </source>
</evidence>
<dbReference type="Gene3D" id="1.25.40.120">
    <property type="entry name" value="Protein prenylyltransferase"/>
    <property type="match status" value="1"/>
</dbReference>
<sequence>MWNYRKKCFANSEKPKSEIEAMLNSELTFIESCLRNNPKSYGCWHQRCFVLLKLKTPDWKRELQLCNLFLQFDDRNFHCWDYRRFVCSHSNHPLKDEIDYTNKLIESNFSNYSSWHYRSKLLPEVYPDSSVGNKIAERKLLEELELVQNAFFTDPNDQSAWFYHKWLLGRGHPMQSILSLHVSRFPSTLTCTLRKPIKEEDCQQALVRVNGTVISGKWKPHSSACYMNTWTFTPHEKIGTGLISVSCQVDGVETQITMEIDDNEALCCAKNTIETFCESSSDAKLLVLEEELNSCRELNELEPDNKWVVLTLVFLMKAIDPIRFFSEMKELLKSLCIIDSKRSCYYQDLHSKYAVENWIICADLQSRKADLRNKGITRLCHVEFLVGLTHLDLSHNKLKALGSTFLVFPWLQELKADDNEITEIDGLKALPSLITLSLNSNGTILELR</sequence>
<dbReference type="InterPro" id="IPR032675">
    <property type="entry name" value="LRR_dom_sf"/>
</dbReference>
<keyword evidence="2 6" id="KW-0637">Prenyltransferase</keyword>
<comment type="function">
    <text evidence="6">Catalyzes the transfer of a geranyl-geranyl moiety from geranyl-geranyl pyrophosphate to cysteines occuring in specific C-terminal amino acid sequences.</text>
</comment>
<reference evidence="7 8" key="1">
    <citation type="submission" date="2024-02" db="EMBL/GenBank/DDBJ databases">
        <authorList>
            <person name="Daric V."/>
            <person name="Darras S."/>
        </authorList>
    </citation>
    <scope>NUCLEOTIDE SEQUENCE [LARGE SCALE GENOMIC DNA]</scope>
</reference>
<comment type="caution">
    <text evidence="7">The sequence shown here is derived from an EMBL/GenBank/DDBJ whole genome shotgun (WGS) entry which is preliminary data.</text>
</comment>
<evidence type="ECO:0000256" key="5">
    <source>
        <dbReference type="ARBA" id="ARBA00047658"/>
    </source>
</evidence>
<dbReference type="Gene3D" id="3.80.10.10">
    <property type="entry name" value="Ribonuclease Inhibitor"/>
    <property type="match status" value="1"/>
</dbReference>
<keyword evidence="8" id="KW-1185">Reference proteome</keyword>
<keyword evidence="4" id="KW-0677">Repeat</keyword>
<keyword evidence="3 6" id="KW-0808">Transferase</keyword>
<name>A0ABP0FZZ0_CLALP</name>
<comment type="similarity">
    <text evidence="1 6">Belongs to the protein prenyltransferase subunit alpha family.</text>
</comment>
<dbReference type="PROSITE" id="PS51147">
    <property type="entry name" value="PFTA"/>
    <property type="match status" value="4"/>
</dbReference>
<dbReference type="EC" id="2.5.1.60" evidence="6"/>